<accession>K3X2V9</accession>
<evidence type="ECO:0000256" key="1">
    <source>
        <dbReference type="SAM" id="MobiDB-lite"/>
    </source>
</evidence>
<name>K3X2V9_GLOUD</name>
<evidence type="ECO:0000313" key="2">
    <source>
        <dbReference type="EnsemblProtists" id="PYU1_T011558"/>
    </source>
</evidence>
<feature type="region of interest" description="Disordered" evidence="1">
    <location>
        <begin position="50"/>
        <end position="102"/>
    </location>
</feature>
<dbReference type="HOGENOM" id="CLU_2284886_0_0_1"/>
<reference evidence="2" key="3">
    <citation type="submission" date="2015-02" db="UniProtKB">
        <authorList>
            <consortium name="EnsemblProtists"/>
        </authorList>
    </citation>
    <scope>IDENTIFICATION</scope>
    <source>
        <strain evidence="2">DAOM BR144</strain>
    </source>
</reference>
<evidence type="ECO:0000313" key="3">
    <source>
        <dbReference type="Proteomes" id="UP000019132"/>
    </source>
</evidence>
<reference evidence="3" key="1">
    <citation type="journal article" date="2010" name="Genome Biol.">
        <title>Genome sequence of the necrotrophic plant pathogen Pythium ultimum reveals original pathogenicity mechanisms and effector repertoire.</title>
        <authorList>
            <person name="Levesque C.A."/>
            <person name="Brouwer H."/>
            <person name="Cano L."/>
            <person name="Hamilton J.P."/>
            <person name="Holt C."/>
            <person name="Huitema E."/>
            <person name="Raffaele S."/>
            <person name="Robideau G.P."/>
            <person name="Thines M."/>
            <person name="Win J."/>
            <person name="Zerillo M.M."/>
            <person name="Beakes G.W."/>
            <person name="Boore J.L."/>
            <person name="Busam D."/>
            <person name="Dumas B."/>
            <person name="Ferriera S."/>
            <person name="Fuerstenberg S.I."/>
            <person name="Gachon C.M."/>
            <person name="Gaulin E."/>
            <person name="Govers F."/>
            <person name="Grenville-Briggs L."/>
            <person name="Horner N."/>
            <person name="Hostetler J."/>
            <person name="Jiang R.H."/>
            <person name="Johnson J."/>
            <person name="Krajaejun T."/>
            <person name="Lin H."/>
            <person name="Meijer H.J."/>
            <person name="Moore B."/>
            <person name="Morris P."/>
            <person name="Phuntmart V."/>
            <person name="Puiu D."/>
            <person name="Shetty J."/>
            <person name="Stajich J.E."/>
            <person name="Tripathy S."/>
            <person name="Wawra S."/>
            <person name="van West P."/>
            <person name="Whitty B.R."/>
            <person name="Coutinho P.M."/>
            <person name="Henrissat B."/>
            <person name="Martin F."/>
            <person name="Thomas P.D."/>
            <person name="Tyler B.M."/>
            <person name="De Vries R.P."/>
            <person name="Kamoun S."/>
            <person name="Yandell M."/>
            <person name="Tisserat N."/>
            <person name="Buell C.R."/>
        </authorList>
    </citation>
    <scope>NUCLEOTIDE SEQUENCE</scope>
    <source>
        <strain evidence="3">DAOM:BR144</strain>
    </source>
</reference>
<dbReference type="InParanoid" id="K3X2V9"/>
<sequence>IRARRAVVGREAHSKAAERVQNRQVYRSLRHLRRGRERSHHVFRRRVLGRVHGRGPSQHGARVRDVPPAGGSGATDLPRTQGHALPQWHEHETAVESRSTYI</sequence>
<dbReference type="Proteomes" id="UP000019132">
    <property type="component" value="Unassembled WGS sequence"/>
</dbReference>
<reference evidence="3" key="2">
    <citation type="submission" date="2010-04" db="EMBL/GenBank/DDBJ databases">
        <authorList>
            <person name="Buell R."/>
            <person name="Hamilton J."/>
            <person name="Hostetler J."/>
        </authorList>
    </citation>
    <scope>NUCLEOTIDE SEQUENCE [LARGE SCALE GENOMIC DNA]</scope>
    <source>
        <strain evidence="3">DAOM:BR144</strain>
    </source>
</reference>
<keyword evidence="3" id="KW-1185">Reference proteome</keyword>
<dbReference type="AlphaFoldDB" id="K3X2V9"/>
<dbReference type="VEuPathDB" id="FungiDB:PYU1_G011532"/>
<proteinExistence type="predicted"/>
<organism evidence="2 3">
    <name type="scientific">Globisporangium ultimum (strain ATCC 200006 / CBS 805.95 / DAOM BR144)</name>
    <name type="common">Pythium ultimum</name>
    <dbReference type="NCBI Taxonomy" id="431595"/>
    <lineage>
        <taxon>Eukaryota</taxon>
        <taxon>Sar</taxon>
        <taxon>Stramenopiles</taxon>
        <taxon>Oomycota</taxon>
        <taxon>Peronosporomycetes</taxon>
        <taxon>Pythiales</taxon>
        <taxon>Pythiaceae</taxon>
        <taxon>Globisporangium</taxon>
    </lineage>
</organism>
<dbReference type="EnsemblProtists" id="PYU1_T011558">
    <property type="protein sequence ID" value="PYU1_T011558"/>
    <property type="gene ID" value="PYU1_G011532"/>
</dbReference>
<dbReference type="EMBL" id="GL376571">
    <property type="status" value="NOT_ANNOTATED_CDS"/>
    <property type="molecule type" value="Genomic_DNA"/>
</dbReference>
<protein>
    <submittedName>
        <fullName evidence="2">Uncharacterized protein</fullName>
    </submittedName>
</protein>